<evidence type="ECO:0000259" key="1">
    <source>
        <dbReference type="PROSITE" id="PS50994"/>
    </source>
</evidence>
<dbReference type="InterPro" id="IPR036397">
    <property type="entry name" value="RNaseH_sf"/>
</dbReference>
<evidence type="ECO:0000313" key="3">
    <source>
        <dbReference type="Proteomes" id="UP000231034"/>
    </source>
</evidence>
<gene>
    <name evidence="2" type="ORF">CO145_02165</name>
</gene>
<dbReference type="AlphaFoldDB" id="A0A2M7Z4Q3"/>
<dbReference type="Gene3D" id="3.30.420.10">
    <property type="entry name" value="Ribonuclease H-like superfamily/Ribonuclease H"/>
    <property type="match status" value="1"/>
</dbReference>
<dbReference type="SUPFAM" id="SSF53098">
    <property type="entry name" value="Ribonuclease H-like"/>
    <property type="match status" value="1"/>
</dbReference>
<dbReference type="GO" id="GO:0015074">
    <property type="term" value="P:DNA integration"/>
    <property type="evidence" value="ECO:0007669"/>
    <property type="project" value="InterPro"/>
</dbReference>
<dbReference type="PANTHER" id="PTHR46889:SF4">
    <property type="entry name" value="TRANSPOSASE INSO FOR INSERTION SEQUENCE ELEMENT IS911B-RELATED"/>
    <property type="match status" value="1"/>
</dbReference>
<dbReference type="PROSITE" id="PS50994">
    <property type="entry name" value="INTEGRASE"/>
    <property type="match status" value="1"/>
</dbReference>
<dbReference type="EMBL" id="PFVR01000074">
    <property type="protein sequence ID" value="PJA84143.1"/>
    <property type="molecule type" value="Genomic_DNA"/>
</dbReference>
<evidence type="ECO:0000313" key="2">
    <source>
        <dbReference type="EMBL" id="PJA84143.1"/>
    </source>
</evidence>
<dbReference type="Pfam" id="PF13683">
    <property type="entry name" value="rve_3"/>
    <property type="match status" value="1"/>
</dbReference>
<protein>
    <recommendedName>
        <fullName evidence="1">Integrase catalytic domain-containing protein</fullName>
    </recommendedName>
</protein>
<dbReference type="InterPro" id="IPR001584">
    <property type="entry name" value="Integrase_cat-core"/>
</dbReference>
<dbReference type="InterPro" id="IPR012337">
    <property type="entry name" value="RNaseH-like_sf"/>
</dbReference>
<name>A0A2M7Z4Q3_9BACT</name>
<comment type="caution">
    <text evidence="2">The sequence shown here is derived from an EMBL/GenBank/DDBJ whole genome shotgun (WGS) entry which is preliminary data.</text>
</comment>
<proteinExistence type="predicted"/>
<feature type="domain" description="Integrase catalytic" evidence="1">
    <location>
        <begin position="1"/>
        <end position="80"/>
    </location>
</feature>
<organism evidence="2 3">
    <name type="scientific">Candidatus Nealsonbacteria bacterium CG_4_9_14_3_um_filter_37_13</name>
    <dbReference type="NCBI Taxonomy" id="1974695"/>
    <lineage>
        <taxon>Bacteria</taxon>
        <taxon>Candidatus Nealsoniibacteriota</taxon>
    </lineage>
</organism>
<feature type="non-terminal residue" evidence="2">
    <location>
        <position position="1"/>
    </location>
</feature>
<reference evidence="3" key="1">
    <citation type="submission" date="2017-09" db="EMBL/GenBank/DDBJ databases">
        <title>Depth-based differentiation of microbial function through sediment-hosted aquifers and enrichment of novel symbionts in the deep terrestrial subsurface.</title>
        <authorList>
            <person name="Probst A.J."/>
            <person name="Ladd B."/>
            <person name="Jarett J.K."/>
            <person name="Geller-Mcgrath D.E."/>
            <person name="Sieber C.M.K."/>
            <person name="Emerson J.B."/>
            <person name="Anantharaman K."/>
            <person name="Thomas B.C."/>
            <person name="Malmstrom R."/>
            <person name="Stieglmeier M."/>
            <person name="Klingl A."/>
            <person name="Woyke T."/>
            <person name="Ryan C.M."/>
            <person name="Banfield J.F."/>
        </authorList>
    </citation>
    <scope>NUCLEOTIDE SEQUENCE [LARGE SCALE GENOMIC DNA]</scope>
</reference>
<accession>A0A2M7Z4Q3</accession>
<dbReference type="GO" id="GO:0003676">
    <property type="term" value="F:nucleic acid binding"/>
    <property type="evidence" value="ECO:0007669"/>
    <property type="project" value="InterPro"/>
</dbReference>
<sequence length="93" mass="11161">QECQKLNISEWFSRIKTPQDNATNERFNRTLREEFLQLNNFILNVQEFNWALSEWLIEYNFKRPHQALGYIPPILFAQKHLKVLPMSSYCTLG</sequence>
<dbReference type="Proteomes" id="UP000231034">
    <property type="component" value="Unassembled WGS sequence"/>
</dbReference>
<dbReference type="PANTHER" id="PTHR46889">
    <property type="entry name" value="TRANSPOSASE INSF FOR INSERTION SEQUENCE IS3B-RELATED"/>
    <property type="match status" value="1"/>
</dbReference>
<dbReference type="InterPro" id="IPR050900">
    <property type="entry name" value="Transposase_IS3/IS150/IS904"/>
</dbReference>